<accession>A0AAC8ZTX1</accession>
<name>A0AAC8ZTX1_9PROT</name>
<reference evidence="3" key="1">
    <citation type="submission" date="2015-08" db="EMBL/GenBank/DDBJ databases">
        <title>Complete Genome Sequence of Azospirillum thiophilum BV-S.</title>
        <authorList>
            <person name="Fomenkov A."/>
            <person name="Vincze T."/>
            <person name="Grabovich M."/>
            <person name="Dubinina G."/>
            <person name="Orlova M."/>
            <person name="Belousova E."/>
            <person name="Roberts R.J."/>
        </authorList>
    </citation>
    <scope>NUCLEOTIDE SEQUENCE [LARGE SCALE GENOMIC DNA]</scope>
    <source>
        <strain evidence="3">BV-S</strain>
    </source>
</reference>
<dbReference type="EMBL" id="CP012401">
    <property type="protein sequence ID" value="ALG70585.1"/>
    <property type="molecule type" value="Genomic_DNA"/>
</dbReference>
<reference evidence="2 3" key="2">
    <citation type="journal article" date="2016" name="Genome Announc.">
        <title>Complete Genome Sequence of a Strain of Azospirillum thiophilum Isolated from a Sulfide Spring.</title>
        <authorList>
            <person name="Fomenkov A."/>
            <person name="Vincze T."/>
            <person name="Grabovich M."/>
            <person name="Anton B.P."/>
            <person name="Dubinina G."/>
            <person name="Orlova M."/>
            <person name="Belousova E."/>
            <person name="Roberts R.J."/>
        </authorList>
    </citation>
    <scope>NUCLEOTIDE SEQUENCE [LARGE SCALE GENOMIC DNA]</scope>
    <source>
        <strain evidence="2 3">BV-S</strain>
    </source>
</reference>
<evidence type="ECO:0000313" key="3">
    <source>
        <dbReference type="Proteomes" id="UP000069935"/>
    </source>
</evidence>
<keyword evidence="3" id="KW-1185">Reference proteome</keyword>
<proteinExistence type="predicted"/>
<dbReference type="AlphaFoldDB" id="A0AAC8ZTX1"/>
<gene>
    <name evidence="2" type="ORF">AL072_06290</name>
</gene>
<feature type="compositionally biased region" description="Basic and acidic residues" evidence="1">
    <location>
        <begin position="25"/>
        <end position="39"/>
    </location>
</feature>
<feature type="region of interest" description="Disordered" evidence="1">
    <location>
        <begin position="1"/>
        <end position="60"/>
    </location>
</feature>
<sequence length="83" mass="8909">MPIMSGCNAPAPPVPFHRGKPSRRLPADGHRRPVQDRCGHHAGCAPAAAHGPLPQPAKLPMPMPVAPAPLWRTMMDRWLAATP</sequence>
<dbReference type="Proteomes" id="UP000069935">
    <property type="component" value="Chromosome 1"/>
</dbReference>
<evidence type="ECO:0000256" key="1">
    <source>
        <dbReference type="SAM" id="MobiDB-lite"/>
    </source>
</evidence>
<dbReference type="KEGG" id="ati:AL072_06290"/>
<feature type="compositionally biased region" description="Low complexity" evidence="1">
    <location>
        <begin position="41"/>
        <end position="52"/>
    </location>
</feature>
<protein>
    <submittedName>
        <fullName evidence="2">Uncharacterized protein</fullName>
    </submittedName>
</protein>
<organism evidence="2 3">
    <name type="scientific">Azospirillum thiophilum</name>
    <dbReference type="NCBI Taxonomy" id="528244"/>
    <lineage>
        <taxon>Bacteria</taxon>
        <taxon>Pseudomonadati</taxon>
        <taxon>Pseudomonadota</taxon>
        <taxon>Alphaproteobacteria</taxon>
        <taxon>Rhodospirillales</taxon>
        <taxon>Azospirillaceae</taxon>
        <taxon>Azospirillum</taxon>
    </lineage>
</organism>
<evidence type="ECO:0000313" key="2">
    <source>
        <dbReference type="EMBL" id="ALG70585.1"/>
    </source>
</evidence>